<evidence type="ECO:0000256" key="12">
    <source>
        <dbReference type="HAMAP-Rule" id="MF_01351"/>
    </source>
</evidence>
<feature type="binding site" evidence="12">
    <location>
        <position position="115"/>
    </location>
    <ligand>
        <name>[4Fe-4S] cluster</name>
        <dbReference type="ChEBI" id="CHEBI:49883"/>
        <label>1</label>
    </ligand>
</feature>
<evidence type="ECO:0000256" key="2">
    <source>
        <dbReference type="ARBA" id="ARBA00022485"/>
    </source>
</evidence>
<evidence type="ECO:0000256" key="9">
    <source>
        <dbReference type="ARBA" id="ARBA00023027"/>
    </source>
</evidence>
<dbReference type="GO" id="GO:0005886">
    <property type="term" value="C:plasma membrane"/>
    <property type="evidence" value="ECO:0007669"/>
    <property type="project" value="UniProtKB-SubCell"/>
</dbReference>
<gene>
    <name evidence="12" type="primary">nuoI</name>
    <name evidence="15" type="ORF">BRCON_0825</name>
</gene>
<evidence type="ECO:0000259" key="14">
    <source>
        <dbReference type="PROSITE" id="PS51379"/>
    </source>
</evidence>
<dbReference type="InterPro" id="IPR017896">
    <property type="entry name" value="4Fe4S_Fe-S-bd"/>
</dbReference>
<dbReference type="AlphaFoldDB" id="A0A2Z4Y4F5"/>
<keyword evidence="1 12" id="KW-1003">Cell membrane</keyword>
<feature type="region of interest" description="Disordered" evidence="13">
    <location>
        <begin position="161"/>
        <end position="182"/>
    </location>
</feature>
<evidence type="ECO:0000256" key="6">
    <source>
        <dbReference type="ARBA" id="ARBA00022967"/>
    </source>
</evidence>
<evidence type="ECO:0000256" key="4">
    <source>
        <dbReference type="ARBA" id="ARBA00022723"/>
    </source>
</evidence>
<accession>A0A2Z4Y4F5</accession>
<dbReference type="EC" id="7.1.1.-" evidence="12"/>
<reference evidence="15 16" key="1">
    <citation type="submission" date="2018-05" db="EMBL/GenBank/DDBJ databases">
        <title>A metagenomic window into the 2 km-deep terrestrial subsurface aquifer revealed taxonomically and functionally diverse microbial community comprising novel uncultured bacterial lineages.</title>
        <authorList>
            <person name="Kadnikov V.V."/>
            <person name="Mardanov A.V."/>
            <person name="Beletsky A.V."/>
            <person name="Banks D."/>
            <person name="Pimenov N.V."/>
            <person name="Frank Y.A."/>
            <person name="Karnachuk O.V."/>
            <person name="Ravin N.V."/>
        </authorList>
    </citation>
    <scope>NUCLEOTIDE SEQUENCE [LARGE SCALE GENOMIC DNA]</scope>
    <source>
        <strain evidence="15">BY</strain>
    </source>
</reference>
<keyword evidence="11 12" id="KW-0472">Membrane</keyword>
<feature type="binding site" evidence="12">
    <location>
        <position position="111"/>
    </location>
    <ligand>
        <name>[4Fe-4S] cluster</name>
        <dbReference type="ChEBI" id="CHEBI:49883"/>
        <label>2</label>
    </ligand>
</feature>
<dbReference type="EMBL" id="CP030759">
    <property type="protein sequence ID" value="AXA35602.1"/>
    <property type="molecule type" value="Genomic_DNA"/>
</dbReference>
<dbReference type="Pfam" id="PF12838">
    <property type="entry name" value="Fer4_7"/>
    <property type="match status" value="1"/>
</dbReference>
<name>A0A2Z4Y4F5_SUMC1</name>
<evidence type="ECO:0000256" key="5">
    <source>
        <dbReference type="ARBA" id="ARBA00022737"/>
    </source>
</evidence>
<dbReference type="SUPFAM" id="SSF54862">
    <property type="entry name" value="4Fe-4S ferredoxins"/>
    <property type="match status" value="1"/>
</dbReference>
<feature type="binding site" evidence="12">
    <location>
        <position position="105"/>
    </location>
    <ligand>
        <name>[4Fe-4S] cluster</name>
        <dbReference type="ChEBI" id="CHEBI:49883"/>
        <label>2</label>
    </ligand>
</feature>
<evidence type="ECO:0000256" key="1">
    <source>
        <dbReference type="ARBA" id="ARBA00022475"/>
    </source>
</evidence>
<feature type="binding site" evidence="12">
    <location>
        <position position="67"/>
    </location>
    <ligand>
        <name>[4Fe-4S] cluster</name>
        <dbReference type="ChEBI" id="CHEBI:49883"/>
        <label>1</label>
    </ligand>
</feature>
<feature type="binding site" evidence="12">
    <location>
        <position position="77"/>
    </location>
    <ligand>
        <name>[4Fe-4S] cluster</name>
        <dbReference type="ChEBI" id="CHEBI:49883"/>
        <label>2</label>
    </ligand>
</feature>
<dbReference type="InterPro" id="IPR010226">
    <property type="entry name" value="NADH_quinone_OxRdtase_chainI"/>
</dbReference>
<keyword evidence="8 12" id="KW-0411">Iron-sulfur</keyword>
<dbReference type="PANTHER" id="PTHR10849">
    <property type="entry name" value="NADH DEHYDROGENASE UBIQUINONE IRON-SULFUR PROTEIN 8, MITOCHONDRIAL"/>
    <property type="match status" value="1"/>
</dbReference>
<proteinExistence type="inferred from homology"/>
<keyword evidence="9 12" id="KW-0520">NAD</keyword>
<dbReference type="GO" id="GO:0050136">
    <property type="term" value="F:NADH dehydrogenase (quinone) (non-electrogenic) activity"/>
    <property type="evidence" value="ECO:0007669"/>
    <property type="project" value="UniProtKB-UniRule"/>
</dbReference>
<evidence type="ECO:0000313" key="16">
    <source>
        <dbReference type="Proteomes" id="UP000262583"/>
    </source>
</evidence>
<comment type="function">
    <text evidence="12">NDH-1 shuttles electrons from NADH, via FMN and iron-sulfur (Fe-S) centers, to quinones in the respiratory chain. The immediate electron acceptor for the enzyme in this species is believed to be ubiquinone. Couples the redox reaction to proton translocation (for every two electrons transferred, four hydrogen ions are translocated across the cytoplasmic membrane), and thus conserves the redox energy in a proton gradient.</text>
</comment>
<evidence type="ECO:0000256" key="8">
    <source>
        <dbReference type="ARBA" id="ARBA00023014"/>
    </source>
</evidence>
<dbReference type="InterPro" id="IPR017900">
    <property type="entry name" value="4Fe4S_Fe_S_CS"/>
</dbReference>
<feature type="domain" description="4Fe-4S ferredoxin-type" evidence="14">
    <location>
        <begin position="58"/>
        <end position="87"/>
    </location>
</feature>
<dbReference type="GO" id="GO:0005506">
    <property type="term" value="F:iron ion binding"/>
    <property type="evidence" value="ECO:0007669"/>
    <property type="project" value="UniProtKB-UniRule"/>
</dbReference>
<dbReference type="GO" id="GO:0051539">
    <property type="term" value="F:4 iron, 4 sulfur cluster binding"/>
    <property type="evidence" value="ECO:0007669"/>
    <property type="project" value="UniProtKB-KW"/>
</dbReference>
<comment type="cofactor">
    <cofactor evidence="12">
        <name>[4Fe-4S] cluster</name>
        <dbReference type="ChEBI" id="CHEBI:49883"/>
    </cofactor>
    <text evidence="12">Binds 2 [4Fe-4S] clusters per subunit.</text>
</comment>
<dbReference type="GO" id="GO:0048038">
    <property type="term" value="F:quinone binding"/>
    <property type="evidence" value="ECO:0007669"/>
    <property type="project" value="UniProtKB-KW"/>
</dbReference>
<evidence type="ECO:0000256" key="11">
    <source>
        <dbReference type="ARBA" id="ARBA00023136"/>
    </source>
</evidence>
<keyword evidence="10 12" id="KW-0830">Ubiquinone</keyword>
<keyword evidence="5" id="KW-0677">Repeat</keyword>
<keyword evidence="6 12" id="KW-1278">Translocase</keyword>
<protein>
    <recommendedName>
        <fullName evidence="12">NADH-quinone oxidoreductase subunit I</fullName>
        <ecNumber evidence="12">7.1.1.-</ecNumber>
    </recommendedName>
    <alternativeName>
        <fullName evidence="12">NADH dehydrogenase I subunit I</fullName>
    </alternativeName>
    <alternativeName>
        <fullName evidence="12">NDH-1 subunit I</fullName>
    </alternativeName>
</protein>
<comment type="subunit">
    <text evidence="12">NDH-1 is composed of 14 different subunits. Subunits NuoA, H, J, K, L, M, N constitute the membrane sector of the complex.</text>
</comment>
<feature type="domain" description="4Fe-4S ferredoxin-type" evidence="14">
    <location>
        <begin position="96"/>
        <end position="125"/>
    </location>
</feature>
<dbReference type="Proteomes" id="UP000262583">
    <property type="component" value="Chromosome"/>
</dbReference>
<sequence>MTQELKKTSPVAEYFGTVWNALKTTVVGMKVTGKYLLSKPVTLQYPEEKPNVAPGYRGIHVYEVERCIACDQCAIACPVDCIYIESIGKGKNAVLTRFEIDYNRCMFCGLCIDPCPTDCIHMGESFDLTRFRSEDCSIDFVALANQGLQSPTGERVVWLTEPSRGSKAAERPSSPPSGAQTT</sequence>
<feature type="binding site" evidence="12">
    <location>
        <position position="73"/>
    </location>
    <ligand>
        <name>[4Fe-4S] cluster</name>
        <dbReference type="ChEBI" id="CHEBI:49883"/>
        <label>1</label>
    </ligand>
</feature>
<dbReference type="PANTHER" id="PTHR10849:SF24">
    <property type="entry name" value="NADH-QUINONE OXIDOREDUCTASE SUBUNIT I 2"/>
    <property type="match status" value="1"/>
</dbReference>
<dbReference type="PROSITE" id="PS00198">
    <property type="entry name" value="4FE4S_FER_1"/>
    <property type="match status" value="2"/>
</dbReference>
<evidence type="ECO:0000313" key="15">
    <source>
        <dbReference type="EMBL" id="AXA35602.1"/>
    </source>
</evidence>
<comment type="similarity">
    <text evidence="12">Belongs to the complex I 23 kDa subunit family.</text>
</comment>
<evidence type="ECO:0000256" key="13">
    <source>
        <dbReference type="SAM" id="MobiDB-lite"/>
    </source>
</evidence>
<keyword evidence="7 12" id="KW-0408">Iron</keyword>
<dbReference type="PROSITE" id="PS51379">
    <property type="entry name" value="4FE4S_FER_2"/>
    <property type="match status" value="2"/>
</dbReference>
<dbReference type="Gene3D" id="3.30.70.3270">
    <property type="match status" value="1"/>
</dbReference>
<keyword evidence="2 12" id="KW-0004">4Fe-4S</keyword>
<dbReference type="HAMAP" id="MF_01351">
    <property type="entry name" value="NDH1_NuoI"/>
    <property type="match status" value="1"/>
</dbReference>
<organism evidence="15 16">
    <name type="scientific">Sumerlaea chitinivorans</name>
    <dbReference type="NCBI Taxonomy" id="2250252"/>
    <lineage>
        <taxon>Bacteria</taxon>
        <taxon>Candidatus Sumerlaeota</taxon>
        <taxon>Candidatus Sumerlaeia</taxon>
        <taxon>Candidatus Sumerlaeales</taxon>
        <taxon>Candidatus Sumerlaeaceae</taxon>
        <taxon>Candidatus Sumerlaea</taxon>
    </lineage>
</organism>
<evidence type="ECO:0000256" key="7">
    <source>
        <dbReference type="ARBA" id="ARBA00023004"/>
    </source>
</evidence>
<comment type="catalytic activity">
    <reaction evidence="12">
        <text>a quinone + NADH + 5 H(+)(in) = a quinol + NAD(+) + 4 H(+)(out)</text>
        <dbReference type="Rhea" id="RHEA:57888"/>
        <dbReference type="ChEBI" id="CHEBI:15378"/>
        <dbReference type="ChEBI" id="CHEBI:24646"/>
        <dbReference type="ChEBI" id="CHEBI:57540"/>
        <dbReference type="ChEBI" id="CHEBI:57945"/>
        <dbReference type="ChEBI" id="CHEBI:132124"/>
    </reaction>
</comment>
<evidence type="ECO:0000256" key="10">
    <source>
        <dbReference type="ARBA" id="ARBA00023075"/>
    </source>
</evidence>
<comment type="subcellular location">
    <subcellularLocation>
        <location evidence="12">Cell membrane</location>
        <topology evidence="12">Peripheral membrane protein</topology>
    </subcellularLocation>
</comment>
<keyword evidence="3 12" id="KW-0874">Quinone</keyword>
<feature type="binding site" evidence="12">
    <location>
        <position position="108"/>
    </location>
    <ligand>
        <name>[4Fe-4S] cluster</name>
        <dbReference type="ChEBI" id="CHEBI:49883"/>
        <label>2</label>
    </ligand>
</feature>
<keyword evidence="4 12" id="KW-0479">Metal-binding</keyword>
<feature type="binding site" evidence="12">
    <location>
        <position position="70"/>
    </location>
    <ligand>
        <name>[4Fe-4S] cluster</name>
        <dbReference type="ChEBI" id="CHEBI:49883"/>
        <label>1</label>
    </ligand>
</feature>
<evidence type="ECO:0000256" key="3">
    <source>
        <dbReference type="ARBA" id="ARBA00022719"/>
    </source>
</evidence>
<dbReference type="KEGG" id="schv:BRCON_0825"/>